<dbReference type="Proteomes" id="UP001379533">
    <property type="component" value="Chromosome"/>
</dbReference>
<dbReference type="RefSeq" id="WP_394849786.1">
    <property type="nucleotide sequence ID" value="NZ_CP089982.1"/>
</dbReference>
<accession>A0ABZ2KKG8</accession>
<gene>
    <name evidence="1" type="ORF">LZC95_20310</name>
</gene>
<sequence>MLTAHPVPTEVTPLQSRTFREDELTRIYSFEAPYLIDKLIKEHIFEHADDARLHFRELKRWLVACQMDRSRAWDMYSRMIDEVWHQFALFTRQYVDFSIECFGHYIHHAPGNSPDMKEFREHRQPATIEDFAQYYANLFDEPLPDAWYNDRFVKINTRLINNRAGQMNVRLAEDRAELVGARGAILVQVNPWAKETLDFLAKNEIFFVREMPGKLRNDDRVALAAVLMQQDVLRLAP</sequence>
<dbReference type="EMBL" id="CP089982">
    <property type="protein sequence ID" value="WXA99153.1"/>
    <property type="molecule type" value="Genomic_DNA"/>
</dbReference>
<name>A0ABZ2KKG8_9BACT</name>
<protein>
    <submittedName>
        <fullName evidence="1">Uncharacterized protein</fullName>
    </submittedName>
</protein>
<organism evidence="1 2">
    <name type="scientific">Pendulispora brunnea</name>
    <dbReference type="NCBI Taxonomy" id="2905690"/>
    <lineage>
        <taxon>Bacteria</taxon>
        <taxon>Pseudomonadati</taxon>
        <taxon>Myxococcota</taxon>
        <taxon>Myxococcia</taxon>
        <taxon>Myxococcales</taxon>
        <taxon>Sorangiineae</taxon>
        <taxon>Pendulisporaceae</taxon>
        <taxon>Pendulispora</taxon>
    </lineage>
</organism>
<evidence type="ECO:0000313" key="1">
    <source>
        <dbReference type="EMBL" id="WXA99153.1"/>
    </source>
</evidence>
<reference evidence="1 2" key="1">
    <citation type="submission" date="2021-12" db="EMBL/GenBank/DDBJ databases">
        <title>Discovery of the Pendulisporaceae a myxobacterial family with distinct sporulation behavior and unique specialized metabolism.</title>
        <authorList>
            <person name="Garcia R."/>
            <person name="Popoff A."/>
            <person name="Bader C.D."/>
            <person name="Loehr J."/>
            <person name="Walesch S."/>
            <person name="Walt C."/>
            <person name="Boldt J."/>
            <person name="Bunk B."/>
            <person name="Haeckl F.J.F.P.J."/>
            <person name="Gunesch A.P."/>
            <person name="Birkelbach J."/>
            <person name="Nuebel U."/>
            <person name="Pietschmann T."/>
            <person name="Bach T."/>
            <person name="Mueller R."/>
        </authorList>
    </citation>
    <scope>NUCLEOTIDE SEQUENCE [LARGE SCALE GENOMIC DNA]</scope>
    <source>
        <strain evidence="1 2">MSr12523</strain>
    </source>
</reference>
<proteinExistence type="predicted"/>
<evidence type="ECO:0000313" key="2">
    <source>
        <dbReference type="Proteomes" id="UP001379533"/>
    </source>
</evidence>
<keyword evidence="2" id="KW-1185">Reference proteome</keyword>